<dbReference type="GO" id="GO:0007064">
    <property type="term" value="P:mitotic sister chromatid cohesion"/>
    <property type="evidence" value="ECO:0007669"/>
    <property type="project" value="TreeGrafter"/>
</dbReference>
<sequence length="242" mass="26161">MASTKPATPYSTAGTVSAPLNLDSLAPKGEHQAVQLNGSKRKNYRPVPKVTLTSLTPNNSGTLRRINSVVIPIVYSDKFYKDVLDPSLDDINKLLYYGDIPVGAICCRFENLGSTSAAKQPTLVILTLAILAPYRSQSLGTALLTTALRSALHPTTPPPPIPSTDKTNTRASLVPAPPRKPVRRAMAHVQVGNDDAQRFYERLGFKKTETVKDYYSKMQPRDAVLMVCDDIAAALGETPNGA</sequence>
<dbReference type="GO" id="GO:0031415">
    <property type="term" value="C:NatA complex"/>
    <property type="evidence" value="ECO:0007669"/>
    <property type="project" value="TreeGrafter"/>
</dbReference>
<dbReference type="OrthoDB" id="47374at2759"/>
<dbReference type="InterPro" id="IPR000182">
    <property type="entry name" value="GNAT_dom"/>
</dbReference>
<dbReference type="CDD" id="cd04301">
    <property type="entry name" value="NAT_SF"/>
    <property type="match status" value="1"/>
</dbReference>
<protein>
    <recommendedName>
        <fullName evidence="4">N-acetyltransferase domain-containing protein</fullName>
    </recommendedName>
</protein>
<dbReference type="AlphaFoldDB" id="A0A1Y2B9Z7"/>
<evidence type="ECO:0000313" key="5">
    <source>
        <dbReference type="EMBL" id="ORY31669.1"/>
    </source>
</evidence>
<feature type="domain" description="N-acetyltransferase" evidence="4">
    <location>
        <begin position="50"/>
        <end position="231"/>
    </location>
</feature>
<dbReference type="GO" id="GO:0016747">
    <property type="term" value="F:acyltransferase activity, transferring groups other than amino-acyl groups"/>
    <property type="evidence" value="ECO:0007669"/>
    <property type="project" value="InterPro"/>
</dbReference>
<dbReference type="STRING" id="71784.A0A1Y2B9Z7"/>
<reference evidence="5 6" key="1">
    <citation type="submission" date="2016-07" db="EMBL/GenBank/DDBJ databases">
        <title>Pervasive Adenine N6-methylation of Active Genes in Fungi.</title>
        <authorList>
            <consortium name="DOE Joint Genome Institute"/>
            <person name="Mondo S.J."/>
            <person name="Dannebaum R.O."/>
            <person name="Kuo R.C."/>
            <person name="Labutti K."/>
            <person name="Haridas S."/>
            <person name="Kuo A."/>
            <person name="Salamov A."/>
            <person name="Ahrendt S.R."/>
            <person name="Lipzen A."/>
            <person name="Sullivan W."/>
            <person name="Andreopoulos W.B."/>
            <person name="Clum A."/>
            <person name="Lindquist E."/>
            <person name="Daum C."/>
            <person name="Ramamoorthy G.K."/>
            <person name="Gryganskyi A."/>
            <person name="Culley D."/>
            <person name="Magnuson J.K."/>
            <person name="James T.Y."/>
            <person name="O'Malley M.A."/>
            <person name="Stajich J.E."/>
            <person name="Spatafora J.W."/>
            <person name="Visel A."/>
            <person name="Grigoriev I.V."/>
        </authorList>
    </citation>
    <scope>NUCLEOTIDE SEQUENCE [LARGE SCALE GENOMIC DNA]</scope>
    <source>
        <strain evidence="5 6">68-887.2</strain>
    </source>
</reference>
<dbReference type="EMBL" id="MCFC01000014">
    <property type="protein sequence ID" value="ORY31669.1"/>
    <property type="molecule type" value="Genomic_DNA"/>
</dbReference>
<evidence type="ECO:0000256" key="1">
    <source>
        <dbReference type="ARBA" id="ARBA00022679"/>
    </source>
</evidence>
<comment type="caution">
    <text evidence="5">The sequence shown here is derived from an EMBL/GenBank/DDBJ whole genome shotgun (WGS) entry which is preliminary data.</text>
</comment>
<keyword evidence="1" id="KW-0808">Transferase</keyword>
<keyword evidence="6" id="KW-1185">Reference proteome</keyword>
<proteinExistence type="predicted"/>
<dbReference type="Proteomes" id="UP000193986">
    <property type="component" value="Unassembled WGS sequence"/>
</dbReference>
<evidence type="ECO:0000313" key="6">
    <source>
        <dbReference type="Proteomes" id="UP000193986"/>
    </source>
</evidence>
<dbReference type="PROSITE" id="PS51186">
    <property type="entry name" value="GNAT"/>
    <property type="match status" value="1"/>
</dbReference>
<dbReference type="SUPFAM" id="SSF55729">
    <property type="entry name" value="Acyl-CoA N-acyltransferases (Nat)"/>
    <property type="match status" value="1"/>
</dbReference>
<keyword evidence="2" id="KW-0012">Acyltransferase</keyword>
<organism evidence="5 6">
    <name type="scientific">Naematelia encephala</name>
    <dbReference type="NCBI Taxonomy" id="71784"/>
    <lineage>
        <taxon>Eukaryota</taxon>
        <taxon>Fungi</taxon>
        <taxon>Dikarya</taxon>
        <taxon>Basidiomycota</taxon>
        <taxon>Agaricomycotina</taxon>
        <taxon>Tremellomycetes</taxon>
        <taxon>Tremellales</taxon>
        <taxon>Naemateliaceae</taxon>
        <taxon>Naematelia</taxon>
    </lineage>
</organism>
<feature type="region of interest" description="Disordered" evidence="3">
    <location>
        <begin position="153"/>
        <end position="177"/>
    </location>
</feature>
<dbReference type="PANTHER" id="PTHR42919">
    <property type="entry name" value="N-ALPHA-ACETYLTRANSFERASE"/>
    <property type="match status" value="1"/>
</dbReference>
<dbReference type="Gene3D" id="3.40.630.30">
    <property type="match status" value="1"/>
</dbReference>
<gene>
    <name evidence="5" type="ORF">BCR39DRAFT_493734</name>
</gene>
<accession>A0A1Y2B9Z7</accession>
<evidence type="ECO:0000259" key="4">
    <source>
        <dbReference type="PROSITE" id="PS51186"/>
    </source>
</evidence>
<dbReference type="PANTHER" id="PTHR42919:SF8">
    <property type="entry name" value="N-ALPHA-ACETYLTRANSFERASE 50"/>
    <property type="match status" value="1"/>
</dbReference>
<dbReference type="InterPro" id="IPR016181">
    <property type="entry name" value="Acyl_CoA_acyltransferase"/>
</dbReference>
<evidence type="ECO:0000256" key="2">
    <source>
        <dbReference type="ARBA" id="ARBA00023315"/>
    </source>
</evidence>
<dbReference type="InterPro" id="IPR051556">
    <property type="entry name" value="N-term/lysine_N-AcTrnsfr"/>
</dbReference>
<dbReference type="InParanoid" id="A0A1Y2B9Z7"/>
<name>A0A1Y2B9Z7_9TREE</name>
<dbReference type="Pfam" id="PF00583">
    <property type="entry name" value="Acetyltransf_1"/>
    <property type="match status" value="1"/>
</dbReference>
<evidence type="ECO:0000256" key="3">
    <source>
        <dbReference type="SAM" id="MobiDB-lite"/>
    </source>
</evidence>